<dbReference type="STRING" id="656916.A0A2G7FI61"/>
<comment type="similarity">
    <text evidence="1">Belongs to the 3-beta-HSD family.</text>
</comment>
<evidence type="ECO:0000256" key="2">
    <source>
        <dbReference type="ARBA" id="ARBA00023002"/>
    </source>
</evidence>
<gene>
    <name evidence="4" type="ORF">AARAC_006253</name>
</gene>
<dbReference type="Proteomes" id="UP000231358">
    <property type="component" value="Unassembled WGS sequence"/>
</dbReference>
<dbReference type="AlphaFoldDB" id="A0A2G7FI61"/>
<dbReference type="InterPro" id="IPR002225">
    <property type="entry name" value="3Beta_OHSteriod_DH/Estase"/>
</dbReference>
<feature type="non-terminal residue" evidence="4">
    <location>
        <position position="1"/>
    </location>
</feature>
<dbReference type="Pfam" id="PF01073">
    <property type="entry name" value="3Beta_HSD"/>
    <property type="match status" value="1"/>
</dbReference>
<evidence type="ECO:0000313" key="5">
    <source>
        <dbReference type="Proteomes" id="UP000231358"/>
    </source>
</evidence>
<organism evidence="4 5">
    <name type="scientific">Aspergillus arachidicola</name>
    <dbReference type="NCBI Taxonomy" id="656916"/>
    <lineage>
        <taxon>Eukaryota</taxon>
        <taxon>Fungi</taxon>
        <taxon>Dikarya</taxon>
        <taxon>Ascomycota</taxon>
        <taxon>Pezizomycotina</taxon>
        <taxon>Eurotiomycetes</taxon>
        <taxon>Eurotiomycetidae</taxon>
        <taxon>Eurotiales</taxon>
        <taxon>Aspergillaceae</taxon>
        <taxon>Aspergillus</taxon>
        <taxon>Aspergillus subgen. Circumdati</taxon>
    </lineage>
</organism>
<evidence type="ECO:0000256" key="1">
    <source>
        <dbReference type="ARBA" id="ARBA00009219"/>
    </source>
</evidence>
<dbReference type="InterPro" id="IPR036291">
    <property type="entry name" value="NAD(P)-bd_dom_sf"/>
</dbReference>
<sequence>TMLFIILTACIAVLLYLYHVNRAIMAVPEEARRLCPHRWTVDEIKAAFEKVQDSPTDVAKSLPPKQSRRYIVVGGSGLVGNWIVSHLIMRGEDPAAIRILDLQTPRPEVLDQGVTFIKTNITDEQAVLNAFSQPWASSVADLPLTVFHNAAVIRPAERLKAFLPLCRNVNVGGTVNVLNAAKKSGATCMIATSSGSICLRRFSFWVPPWTKTPEYLVQVVNDSSEVPKQHDHFFGNYAVAKAEAENIVRSADDLKSNFRTGCIRPVNGIYGVSDSAGSVTGNYLRTGGAPTWTYDVIHSWVNAENVSIAHLLYEQRLLEHTNSPSTLPNIGGQAFAVTDPNPPVIFDDIYLCLTTLAKTPAAFPHVPVIPFILMSYPIEWYAFLQQQYLPWLPKITGEIAKLQPGLFAIANAHVIGDDSRARLSPEKGGLGYNPPITTLEGVCRELKAWNEKADMKSSS</sequence>
<evidence type="ECO:0000259" key="3">
    <source>
        <dbReference type="Pfam" id="PF01073"/>
    </source>
</evidence>
<dbReference type="GO" id="GO:0016616">
    <property type="term" value="F:oxidoreductase activity, acting on the CH-OH group of donors, NAD or NADP as acceptor"/>
    <property type="evidence" value="ECO:0007669"/>
    <property type="project" value="InterPro"/>
</dbReference>
<evidence type="ECO:0000313" key="4">
    <source>
        <dbReference type="EMBL" id="PIG80253.1"/>
    </source>
</evidence>
<accession>A0A2G7FI61</accession>
<keyword evidence="2" id="KW-0560">Oxidoreductase</keyword>
<reference evidence="4 5" key="1">
    <citation type="submission" date="2017-05" db="EMBL/GenBank/DDBJ databases">
        <title>Genome sequence for an aflatoxigenic pathogen of Argentinian peanut, Aspergillus arachidicola.</title>
        <authorList>
            <person name="Moore G."/>
            <person name="Beltz S.B."/>
            <person name="Mack B.M."/>
        </authorList>
    </citation>
    <scope>NUCLEOTIDE SEQUENCE [LARGE SCALE GENOMIC DNA]</scope>
    <source>
        <strain evidence="4 5">CBS 117610</strain>
    </source>
</reference>
<comment type="caution">
    <text evidence="4">The sequence shown here is derived from an EMBL/GenBank/DDBJ whole genome shotgun (WGS) entry which is preliminary data.</text>
</comment>
<name>A0A2G7FI61_9EURO</name>
<dbReference type="InterPro" id="IPR050177">
    <property type="entry name" value="Lipid_A_modif_metabolic_enz"/>
</dbReference>
<dbReference type="PANTHER" id="PTHR43245">
    <property type="entry name" value="BIFUNCTIONAL POLYMYXIN RESISTANCE PROTEIN ARNA"/>
    <property type="match status" value="1"/>
</dbReference>
<protein>
    <recommendedName>
        <fullName evidence="3">3-beta hydroxysteroid dehydrogenase/isomerase domain-containing protein</fullName>
    </recommendedName>
</protein>
<dbReference type="EMBL" id="NEXV01000626">
    <property type="protein sequence ID" value="PIG80253.1"/>
    <property type="molecule type" value="Genomic_DNA"/>
</dbReference>
<dbReference type="GO" id="GO:0006694">
    <property type="term" value="P:steroid biosynthetic process"/>
    <property type="evidence" value="ECO:0007669"/>
    <property type="project" value="InterPro"/>
</dbReference>
<proteinExistence type="inferred from homology"/>
<dbReference type="Gene3D" id="3.40.50.720">
    <property type="entry name" value="NAD(P)-binding Rossmann-like Domain"/>
    <property type="match status" value="1"/>
</dbReference>
<feature type="domain" description="3-beta hydroxysteroid dehydrogenase/isomerase" evidence="3">
    <location>
        <begin position="71"/>
        <end position="353"/>
    </location>
</feature>
<dbReference type="PANTHER" id="PTHR43245:SF51">
    <property type="entry name" value="SHORT CHAIN DEHYDROGENASE_REDUCTASE FAMILY 42E, MEMBER 2"/>
    <property type="match status" value="1"/>
</dbReference>
<keyword evidence="5" id="KW-1185">Reference proteome</keyword>
<dbReference type="SUPFAM" id="SSF51735">
    <property type="entry name" value="NAD(P)-binding Rossmann-fold domains"/>
    <property type="match status" value="1"/>
</dbReference>